<dbReference type="AlphaFoldDB" id="A0A6L8KIH2"/>
<feature type="chain" id="PRO_5026963199" evidence="1">
    <location>
        <begin position="23"/>
        <end position="130"/>
    </location>
</feature>
<gene>
    <name evidence="2" type="ORF">GTP46_23560</name>
</gene>
<evidence type="ECO:0000313" key="3">
    <source>
        <dbReference type="Proteomes" id="UP000479335"/>
    </source>
</evidence>
<accession>A0A6L8KIH2</accession>
<evidence type="ECO:0000313" key="2">
    <source>
        <dbReference type="EMBL" id="MYM25614.1"/>
    </source>
</evidence>
<protein>
    <submittedName>
        <fullName evidence="2">Gel scht</fullName>
    </submittedName>
</protein>
<dbReference type="RefSeq" id="WP_161009062.1">
    <property type="nucleotide sequence ID" value="NZ_WWCN01000017.1"/>
</dbReference>
<organism evidence="2 3">
    <name type="scientific">Duganella flavida</name>
    <dbReference type="NCBI Taxonomy" id="2692175"/>
    <lineage>
        <taxon>Bacteria</taxon>
        <taxon>Pseudomonadati</taxon>
        <taxon>Pseudomonadota</taxon>
        <taxon>Betaproteobacteria</taxon>
        <taxon>Burkholderiales</taxon>
        <taxon>Oxalobacteraceae</taxon>
        <taxon>Telluria group</taxon>
        <taxon>Duganella</taxon>
    </lineage>
</organism>
<feature type="signal peptide" evidence="1">
    <location>
        <begin position="1"/>
        <end position="22"/>
    </location>
</feature>
<name>A0A6L8KIH2_9BURK</name>
<dbReference type="EMBL" id="WWCN01000017">
    <property type="protein sequence ID" value="MYM25614.1"/>
    <property type="molecule type" value="Genomic_DNA"/>
</dbReference>
<sequence>MKTILAGVVAALALSSLTIAHADDLSVKINKTATPQRYHLQEADFHDFKNTYLLEDGQKVTFSARMNQYYTQLGDGDRERIYAVSPTAFVTERGARIEFREKGDTVGISNFEKLSTAGNLPANTVVMARR</sequence>
<evidence type="ECO:0000256" key="1">
    <source>
        <dbReference type="SAM" id="SignalP"/>
    </source>
</evidence>
<proteinExistence type="predicted"/>
<comment type="caution">
    <text evidence="2">The sequence shown here is derived from an EMBL/GenBank/DDBJ whole genome shotgun (WGS) entry which is preliminary data.</text>
</comment>
<keyword evidence="3" id="KW-1185">Reference proteome</keyword>
<dbReference type="Proteomes" id="UP000479335">
    <property type="component" value="Unassembled WGS sequence"/>
</dbReference>
<keyword evidence="1" id="KW-0732">Signal</keyword>
<reference evidence="2 3" key="1">
    <citation type="submission" date="2019-12" db="EMBL/GenBank/DDBJ databases">
        <title>Novel species isolated from a subtropical stream in China.</title>
        <authorList>
            <person name="Lu H."/>
        </authorList>
    </citation>
    <scope>NUCLEOTIDE SEQUENCE [LARGE SCALE GENOMIC DNA]</scope>
    <source>
        <strain evidence="2 3">FT135W</strain>
    </source>
</reference>